<evidence type="ECO:0000313" key="2">
    <source>
        <dbReference type="EMBL" id="MFC6090879.1"/>
    </source>
</evidence>
<feature type="region of interest" description="Disordered" evidence="1">
    <location>
        <begin position="143"/>
        <end position="181"/>
    </location>
</feature>
<evidence type="ECO:0000313" key="3">
    <source>
        <dbReference type="Proteomes" id="UP001596220"/>
    </source>
</evidence>
<keyword evidence="3" id="KW-1185">Reference proteome</keyword>
<dbReference type="EMBL" id="JBHSQO010000014">
    <property type="protein sequence ID" value="MFC6090879.1"/>
    <property type="molecule type" value="Genomic_DNA"/>
</dbReference>
<dbReference type="Proteomes" id="UP001596220">
    <property type="component" value="Unassembled WGS sequence"/>
</dbReference>
<comment type="caution">
    <text evidence="2">The sequence shown here is derived from an EMBL/GenBank/DDBJ whole genome shotgun (WGS) entry which is preliminary data.</text>
</comment>
<accession>A0ABW1P5M4</accession>
<name>A0ABW1P5M4_9PSEU</name>
<organism evidence="2 3">
    <name type="scientific">Saccharothrix lopnurensis</name>
    <dbReference type="NCBI Taxonomy" id="1670621"/>
    <lineage>
        <taxon>Bacteria</taxon>
        <taxon>Bacillati</taxon>
        <taxon>Actinomycetota</taxon>
        <taxon>Actinomycetes</taxon>
        <taxon>Pseudonocardiales</taxon>
        <taxon>Pseudonocardiaceae</taxon>
        <taxon>Saccharothrix</taxon>
    </lineage>
</organism>
<feature type="compositionally biased region" description="Low complexity" evidence="1">
    <location>
        <begin position="158"/>
        <end position="175"/>
    </location>
</feature>
<proteinExistence type="predicted"/>
<sequence length="313" mass="32985">MADDVEWTLDGITFNVGPDENGVEWAVEYERGWSGGATPRSARSVRVSGHGSYRGPAYRAERLVELTCWAHAPTREARRRAEHRLAALCSDPGRLYPLLCLEETGPLTAYVELDDELDPIISRDGRWLDFVIALAAPDPRKYGPWTSAEAEPPSDPPGGVDATTAGGVDATTAGGVDAGGGGSTGRLSITNAGTALVGPLFELVGPLPANTELADTTTGETLRYTAAIAAGQLVVINADEHPVEYGGVIYPARSVLLTNPANPADVADRGAFLGLVGDWPTIQPGQTGTWAFRPPSGASPAARARIHLRPANW</sequence>
<evidence type="ECO:0000256" key="1">
    <source>
        <dbReference type="SAM" id="MobiDB-lite"/>
    </source>
</evidence>
<gene>
    <name evidence="2" type="ORF">ACFP3R_16490</name>
</gene>
<evidence type="ECO:0008006" key="4">
    <source>
        <dbReference type="Google" id="ProtNLM"/>
    </source>
</evidence>
<protein>
    <recommendedName>
        <fullName evidence="4">Minor tail protein</fullName>
    </recommendedName>
</protein>
<dbReference type="RefSeq" id="WP_380637079.1">
    <property type="nucleotide sequence ID" value="NZ_JBHSQO010000014.1"/>
</dbReference>
<reference evidence="3" key="1">
    <citation type="journal article" date="2019" name="Int. J. Syst. Evol. Microbiol.">
        <title>The Global Catalogue of Microorganisms (GCM) 10K type strain sequencing project: providing services to taxonomists for standard genome sequencing and annotation.</title>
        <authorList>
            <consortium name="The Broad Institute Genomics Platform"/>
            <consortium name="The Broad Institute Genome Sequencing Center for Infectious Disease"/>
            <person name="Wu L."/>
            <person name="Ma J."/>
        </authorList>
    </citation>
    <scope>NUCLEOTIDE SEQUENCE [LARGE SCALE GENOMIC DNA]</scope>
    <source>
        <strain evidence="3">CGMCC 4.7246</strain>
    </source>
</reference>